<dbReference type="GO" id="GO:0004519">
    <property type="term" value="F:endonuclease activity"/>
    <property type="evidence" value="ECO:0007669"/>
    <property type="project" value="UniProtKB-KW"/>
</dbReference>
<organism evidence="11 12">
    <name type="scientific">Riccia fluitans</name>
    <dbReference type="NCBI Taxonomy" id="41844"/>
    <lineage>
        <taxon>Eukaryota</taxon>
        <taxon>Viridiplantae</taxon>
        <taxon>Streptophyta</taxon>
        <taxon>Embryophyta</taxon>
        <taxon>Marchantiophyta</taxon>
        <taxon>Marchantiopsida</taxon>
        <taxon>Marchantiidae</taxon>
        <taxon>Marchantiales</taxon>
        <taxon>Ricciaceae</taxon>
        <taxon>Riccia</taxon>
    </lineage>
</organism>
<keyword evidence="2" id="KW-0479">Metal-binding</keyword>
<dbReference type="GO" id="GO:0046872">
    <property type="term" value="F:metal ion binding"/>
    <property type="evidence" value="ECO:0007669"/>
    <property type="project" value="UniProtKB-KW"/>
</dbReference>
<evidence type="ECO:0000256" key="3">
    <source>
        <dbReference type="ARBA" id="ARBA00022759"/>
    </source>
</evidence>
<proteinExistence type="predicted"/>
<keyword evidence="8" id="KW-0239">DNA-directed DNA polymerase</keyword>
<reference evidence="11 12" key="1">
    <citation type="submission" date="2024-09" db="EMBL/GenBank/DDBJ databases">
        <title>Chromosome-scale assembly of Riccia fluitans.</title>
        <authorList>
            <person name="Paukszto L."/>
            <person name="Sawicki J."/>
            <person name="Karawczyk K."/>
            <person name="Piernik-Szablinska J."/>
            <person name="Szczecinska M."/>
            <person name="Mazdziarz M."/>
        </authorList>
    </citation>
    <scope>NUCLEOTIDE SEQUENCE [LARGE SCALE GENOMIC DNA]</scope>
    <source>
        <strain evidence="11">Rf_01</strain>
        <tissue evidence="11">Aerial parts of the thallus</tissue>
    </source>
</reference>
<evidence type="ECO:0000256" key="9">
    <source>
        <dbReference type="ARBA" id="ARBA00023172"/>
    </source>
</evidence>
<evidence type="ECO:0000256" key="1">
    <source>
        <dbReference type="ARBA" id="ARBA00022722"/>
    </source>
</evidence>
<evidence type="ECO:0000256" key="8">
    <source>
        <dbReference type="ARBA" id="ARBA00022932"/>
    </source>
</evidence>
<evidence type="ECO:0000259" key="10">
    <source>
        <dbReference type="Pfam" id="PF25597"/>
    </source>
</evidence>
<dbReference type="GO" id="GO:0006310">
    <property type="term" value="P:DNA recombination"/>
    <property type="evidence" value="ECO:0007669"/>
    <property type="project" value="UniProtKB-KW"/>
</dbReference>
<evidence type="ECO:0000256" key="6">
    <source>
        <dbReference type="ARBA" id="ARBA00022908"/>
    </source>
</evidence>
<dbReference type="AlphaFoldDB" id="A0ABD1XFD6"/>
<dbReference type="Gene3D" id="3.30.420.10">
    <property type="entry name" value="Ribonuclease H-like superfamily/Ribonuclease H"/>
    <property type="match status" value="1"/>
</dbReference>
<keyword evidence="6" id="KW-0229">DNA integration</keyword>
<keyword evidence="8" id="KW-0548">Nucleotidyltransferase</keyword>
<dbReference type="GO" id="GO:0003964">
    <property type="term" value="F:RNA-directed DNA polymerase activity"/>
    <property type="evidence" value="ECO:0007669"/>
    <property type="project" value="UniProtKB-KW"/>
</dbReference>
<name>A0ABD1XFD6_9MARC</name>
<dbReference type="GO" id="GO:0015074">
    <property type="term" value="P:DNA integration"/>
    <property type="evidence" value="ECO:0007669"/>
    <property type="project" value="UniProtKB-KW"/>
</dbReference>
<keyword evidence="5" id="KW-0460">Magnesium</keyword>
<keyword evidence="4" id="KW-0378">Hydrolase</keyword>
<protein>
    <recommendedName>
        <fullName evidence="10">Retroviral polymerase SH3-like domain-containing protein</fullName>
    </recommendedName>
</protein>
<dbReference type="SUPFAM" id="SSF53098">
    <property type="entry name" value="Ribonuclease H-like"/>
    <property type="match status" value="1"/>
</dbReference>
<keyword evidence="9" id="KW-0233">DNA recombination</keyword>
<evidence type="ECO:0000313" key="12">
    <source>
        <dbReference type="Proteomes" id="UP001605036"/>
    </source>
</evidence>
<dbReference type="PANTHER" id="PTHR42648:SF11">
    <property type="entry name" value="TRANSPOSON TY4-P GAG-POL POLYPROTEIN"/>
    <property type="match status" value="1"/>
</dbReference>
<dbReference type="InterPro" id="IPR012337">
    <property type="entry name" value="RNaseH-like_sf"/>
</dbReference>
<dbReference type="InterPro" id="IPR057670">
    <property type="entry name" value="SH3_retrovirus"/>
</dbReference>
<dbReference type="Proteomes" id="UP001605036">
    <property type="component" value="Unassembled WGS sequence"/>
</dbReference>
<dbReference type="InterPro" id="IPR039537">
    <property type="entry name" value="Retrotran_Ty1/copia-like"/>
</dbReference>
<dbReference type="PANTHER" id="PTHR42648">
    <property type="entry name" value="TRANSPOSASE, PUTATIVE-RELATED"/>
    <property type="match status" value="1"/>
</dbReference>
<dbReference type="EMBL" id="JBHFFA010000008">
    <property type="protein sequence ID" value="KAL2607650.1"/>
    <property type="molecule type" value="Genomic_DNA"/>
</dbReference>
<evidence type="ECO:0000313" key="11">
    <source>
        <dbReference type="EMBL" id="KAL2607650.1"/>
    </source>
</evidence>
<keyword evidence="1" id="KW-0540">Nuclease</keyword>
<dbReference type="GO" id="GO:0016787">
    <property type="term" value="F:hydrolase activity"/>
    <property type="evidence" value="ECO:0007669"/>
    <property type="project" value="UniProtKB-KW"/>
</dbReference>
<keyword evidence="8" id="KW-0808">Transferase</keyword>
<comment type="caution">
    <text evidence="11">The sequence shown here is derived from an EMBL/GenBank/DDBJ whole genome shotgun (WGS) entry which is preliminary data.</text>
</comment>
<evidence type="ECO:0000256" key="5">
    <source>
        <dbReference type="ARBA" id="ARBA00022842"/>
    </source>
</evidence>
<dbReference type="Pfam" id="PF25597">
    <property type="entry name" value="SH3_retrovirus"/>
    <property type="match status" value="1"/>
</dbReference>
<evidence type="ECO:0000256" key="4">
    <source>
        <dbReference type="ARBA" id="ARBA00022801"/>
    </source>
</evidence>
<evidence type="ECO:0000256" key="2">
    <source>
        <dbReference type="ARBA" id="ARBA00022723"/>
    </source>
</evidence>
<evidence type="ECO:0000256" key="7">
    <source>
        <dbReference type="ARBA" id="ARBA00022918"/>
    </source>
</evidence>
<keyword evidence="3" id="KW-0255">Endonuclease</keyword>
<gene>
    <name evidence="11" type="ORF">R1flu_026223</name>
</gene>
<accession>A0ABD1XFD6</accession>
<keyword evidence="12" id="KW-1185">Reference proteome</keyword>
<feature type="domain" description="Retroviral polymerase SH3-like" evidence="10">
    <location>
        <begin position="56"/>
        <end position="118"/>
    </location>
</feature>
<keyword evidence="7" id="KW-0695">RNA-directed DNA polymerase</keyword>
<dbReference type="GO" id="GO:0003887">
    <property type="term" value="F:DNA-directed DNA polymerase activity"/>
    <property type="evidence" value="ECO:0007669"/>
    <property type="project" value="UniProtKB-KW"/>
</dbReference>
<sequence length="266" mass="29752">MLHFSSLPKRFWGEAISTACYVLNKSPTSTLDSQVTPYQLWFGYKPKINHLRDFGCLAYAHVPKTIARKKLDDRSQRCVFFGYSTEAKAYRLMRLSDQKLLTSRSVKFLEHVYHKQKDSLDNFFLLESSVTPVVTPFVRPLVTPSSSVTNMVPGSSAPSSLVTSVATGGDFDADEEEAASPTSSLSPYLYTYKRRTKARGAQSVIVEAEDDTDNSPVLRRSSRVSKPPTRFQPGIAYVGVALVDKVQVAVDDKIVEELTMVEDEEY</sequence>
<dbReference type="InterPro" id="IPR036397">
    <property type="entry name" value="RNaseH_sf"/>
</dbReference>